<proteinExistence type="inferred from homology"/>
<feature type="domain" description="NADP-dependent oxidoreductase" evidence="4">
    <location>
        <begin position="44"/>
        <end position="345"/>
    </location>
</feature>
<dbReference type="GO" id="GO:0051596">
    <property type="term" value="P:methylglyoxal catabolic process"/>
    <property type="evidence" value="ECO:0007669"/>
    <property type="project" value="TreeGrafter"/>
</dbReference>
<dbReference type="InterPro" id="IPR005399">
    <property type="entry name" value="K_chnl_volt-dep_bsu_KCNAB-rel"/>
</dbReference>
<dbReference type="KEGG" id="lbk:LVISKB_0688"/>
<dbReference type="Proteomes" id="UP000012042">
    <property type="component" value="Chromosome"/>
</dbReference>
<dbReference type="AlphaFoldDB" id="M5ABX1"/>
<keyword evidence="2" id="KW-0521">NADP</keyword>
<organism evidence="5 6">
    <name type="scientific">Levilactobacillus brevis KB290</name>
    <dbReference type="NCBI Taxonomy" id="1001583"/>
    <lineage>
        <taxon>Bacteria</taxon>
        <taxon>Bacillati</taxon>
        <taxon>Bacillota</taxon>
        <taxon>Bacilli</taxon>
        <taxon>Lactobacillales</taxon>
        <taxon>Lactobacillaceae</taxon>
        <taxon>Levilactobacillus</taxon>
    </lineage>
</organism>
<dbReference type="HOGENOM" id="CLU_023205_2_0_9"/>
<accession>M5ABX1</accession>
<dbReference type="CDD" id="cd19089">
    <property type="entry name" value="AKR_AKR14A1_2"/>
    <property type="match status" value="1"/>
</dbReference>
<dbReference type="Pfam" id="PF00248">
    <property type="entry name" value="Aldo_ket_red"/>
    <property type="match status" value="1"/>
</dbReference>
<dbReference type="InterPro" id="IPR023210">
    <property type="entry name" value="NADP_OxRdtase_dom"/>
</dbReference>
<evidence type="ECO:0000256" key="3">
    <source>
        <dbReference type="ARBA" id="ARBA00023002"/>
    </source>
</evidence>
<evidence type="ECO:0000313" key="5">
    <source>
        <dbReference type="EMBL" id="BAN06323.1"/>
    </source>
</evidence>
<dbReference type="PANTHER" id="PTHR43150:SF4">
    <property type="entry name" value="L-GLYCERALDEHYDE 3-PHOSPHATE REDUCTASE"/>
    <property type="match status" value="1"/>
</dbReference>
<dbReference type="PATRIC" id="fig|1001583.3.peg.677"/>
<gene>
    <name evidence="5" type="ORF">LVISKB_0688</name>
</gene>
<comment type="similarity">
    <text evidence="1">Belongs to the shaker potassium channel beta subunit family.</text>
</comment>
<evidence type="ECO:0000256" key="2">
    <source>
        <dbReference type="ARBA" id="ARBA00022857"/>
    </source>
</evidence>
<keyword evidence="3" id="KW-0560">Oxidoreductase</keyword>
<reference evidence="5 6" key="1">
    <citation type="journal article" date="2013" name="PLoS ONE">
        <title>Genomic Analysis by Deep Sequencing of the Probiotic Lactobacillus brevis KB290 Harboring Nine Plasmids Reveals Genomic Stability.</title>
        <authorList>
            <person name="Fukao M."/>
            <person name="Oshima K."/>
            <person name="Morita H."/>
            <person name="Toh H."/>
            <person name="Suda W."/>
            <person name="Kim S.W."/>
            <person name="Suzuki S."/>
            <person name="Yakabe T."/>
            <person name="Hattori M."/>
            <person name="Yajima N."/>
        </authorList>
    </citation>
    <scope>NUCLEOTIDE SEQUENCE [LARGE SCALE GENOMIC DNA]</scope>
    <source>
        <strain evidence="5 6">KB290</strain>
    </source>
</reference>
<dbReference type="InterPro" id="IPR036812">
    <property type="entry name" value="NAD(P)_OxRdtase_dom_sf"/>
</dbReference>
<dbReference type="EMBL" id="AP012167">
    <property type="protein sequence ID" value="BAN06323.1"/>
    <property type="molecule type" value="Genomic_DNA"/>
</dbReference>
<evidence type="ECO:0000259" key="4">
    <source>
        <dbReference type="Pfam" id="PF00248"/>
    </source>
</evidence>
<sequence length="356" mass="40072">MKWCINDIQQIKVTTKMMIYQAASQRYERMVYRSLGTSGVKLSAIGLGLWNNFGSVDANDRQAAIIHQAFDLGITYFDLANNYGPEPGSAETNFGRILARDLHAYRDELFIASKAGYVMWPGPYGNWGSRKSLIASADQSLRRTGLDYFDVFYTHRPDPQTDPEETALALDQLVRSGKTLYVGLSNYNGKQTRQMAQIFRELRTPYIINQPRYNLLNRQIETDLLPELANQHQAAVSFSSLCQGLLTDKYLHGVPADSRANKATIPFLHPVQVDQTLQTIQALNQVAQRRHQSLAQMALAWNLRQPTMASVLIGASRPEQVVANVQALDHLDFTPAELTEIDTILDRQAPIDWSAK</sequence>
<dbReference type="Gene3D" id="3.20.20.100">
    <property type="entry name" value="NADP-dependent oxidoreductase domain"/>
    <property type="match status" value="1"/>
</dbReference>
<evidence type="ECO:0000313" key="6">
    <source>
        <dbReference type="Proteomes" id="UP000012042"/>
    </source>
</evidence>
<evidence type="ECO:0000256" key="1">
    <source>
        <dbReference type="ARBA" id="ARBA00006515"/>
    </source>
</evidence>
<name>M5ABX1_LEVBR</name>
<dbReference type="GO" id="GO:0016491">
    <property type="term" value="F:oxidoreductase activity"/>
    <property type="evidence" value="ECO:0007669"/>
    <property type="project" value="UniProtKB-KW"/>
</dbReference>
<dbReference type="SUPFAM" id="SSF51430">
    <property type="entry name" value="NAD(P)-linked oxidoreductase"/>
    <property type="match status" value="1"/>
</dbReference>
<protein>
    <submittedName>
        <fullName evidence="5">Uncharacterized protein yghZ</fullName>
    </submittedName>
</protein>
<dbReference type="PANTHER" id="PTHR43150">
    <property type="entry name" value="HYPERKINETIC, ISOFORM M"/>
    <property type="match status" value="1"/>
</dbReference>